<reference evidence="1" key="1">
    <citation type="submission" date="2014-12" db="EMBL/GenBank/DDBJ databases">
        <title>Insight into the proteome of Arion vulgaris.</title>
        <authorList>
            <person name="Aradska J."/>
            <person name="Bulat T."/>
            <person name="Smidak R."/>
            <person name="Sarate P."/>
            <person name="Gangsoo J."/>
            <person name="Sialana F."/>
            <person name="Bilban M."/>
            <person name="Lubec G."/>
        </authorList>
    </citation>
    <scope>NUCLEOTIDE SEQUENCE</scope>
    <source>
        <tissue evidence="1">Skin</tissue>
    </source>
</reference>
<protein>
    <submittedName>
        <fullName evidence="1">Uncharacterized protein</fullName>
    </submittedName>
</protein>
<name>A0A0B7BZW1_9EUPU</name>
<feature type="non-terminal residue" evidence="1">
    <location>
        <position position="1"/>
    </location>
</feature>
<evidence type="ECO:0000313" key="1">
    <source>
        <dbReference type="EMBL" id="CEK98447.1"/>
    </source>
</evidence>
<dbReference type="EMBL" id="HACG01051576">
    <property type="protein sequence ID" value="CEK98447.1"/>
    <property type="molecule type" value="Transcribed_RNA"/>
</dbReference>
<organism evidence="1">
    <name type="scientific">Arion vulgaris</name>
    <dbReference type="NCBI Taxonomy" id="1028688"/>
    <lineage>
        <taxon>Eukaryota</taxon>
        <taxon>Metazoa</taxon>
        <taxon>Spiralia</taxon>
        <taxon>Lophotrochozoa</taxon>
        <taxon>Mollusca</taxon>
        <taxon>Gastropoda</taxon>
        <taxon>Heterobranchia</taxon>
        <taxon>Euthyneura</taxon>
        <taxon>Panpulmonata</taxon>
        <taxon>Eupulmonata</taxon>
        <taxon>Stylommatophora</taxon>
        <taxon>Helicina</taxon>
        <taxon>Arionoidea</taxon>
        <taxon>Arionidae</taxon>
        <taxon>Arion</taxon>
    </lineage>
</organism>
<accession>A0A0B7BZW1</accession>
<dbReference type="AlphaFoldDB" id="A0A0B7BZW1"/>
<sequence length="227" mass="26270">ISVIDDKLYSPEMSARYSDSGDNIPTAACYLPNQIQNEQNLPLKKTYNPQVYQTLKPINPQQHHQQQPLLYQQPIPSAGYTTQPVSYPSQVPFNNARFAYSGHMQDYLPSQANPGRQFRSDMGNFSPIMSQKQQLFDHSELMNNYHPDIGTQQQQHTLPYVQQQLTDQQRQAIFQQQQAGWNFPTMVNRPQNQYQYSQNLGQPHHIEDISYVPNNLSSMYQHANLNV</sequence>
<gene>
    <name evidence="1" type="primary">ORF218740</name>
</gene>
<proteinExistence type="predicted"/>
<feature type="non-terminal residue" evidence="1">
    <location>
        <position position="227"/>
    </location>
</feature>